<reference evidence="4" key="1">
    <citation type="journal article" date="2023" name="G3 (Bethesda)">
        <title>Whole genome assembly and annotation of the endangered Caribbean coral Acropora cervicornis.</title>
        <authorList>
            <person name="Selwyn J.D."/>
            <person name="Vollmer S.V."/>
        </authorList>
    </citation>
    <scope>NUCLEOTIDE SEQUENCE</scope>
    <source>
        <strain evidence="4">K2</strain>
    </source>
</reference>
<keyword evidence="1" id="KW-0233">DNA recombination</keyword>
<dbReference type="InterPro" id="IPR011010">
    <property type="entry name" value="DNA_brk_join_enz"/>
</dbReference>
<evidence type="ECO:0000256" key="2">
    <source>
        <dbReference type="SAM" id="MobiDB-lite"/>
    </source>
</evidence>
<name>A0AAD9Q790_ACRCE</name>
<sequence length="283" mass="32033">NRYKHHSFLASCVLSYILLLLLCFQVHHVVKPSGRGSSGPPSFRSLSSLPDVTLTGRASSTRTKYSAIYARWKRWAQFAVHGIAWIHHLAFERSPSENPLVKDVLAGAQSLLAHHTSKKEHITVARFDQLVNSKALSMASLYDIRSVLICLMSFAAFLRFDELAKVVCSDVELNSEKFQLLIESSKTDKYRGGVWVLVAVSGKVTCPVNMMNRYLDKAHLSQDSPLLCQLFRTKFSYKARARAVTARKPQVPNKKRRKQREDNDSESPTETAVKVKQRGWESR</sequence>
<evidence type="ECO:0000313" key="4">
    <source>
        <dbReference type="EMBL" id="KAK2555898.1"/>
    </source>
</evidence>
<dbReference type="Gene3D" id="1.10.443.10">
    <property type="entry name" value="Intergrase catalytic core"/>
    <property type="match status" value="1"/>
</dbReference>
<comment type="caution">
    <text evidence="4">The sequence shown here is derived from an EMBL/GenBank/DDBJ whole genome shotgun (WGS) entry which is preliminary data.</text>
</comment>
<keyword evidence="5" id="KW-1185">Reference proteome</keyword>
<dbReference type="GO" id="GO:0006310">
    <property type="term" value="P:DNA recombination"/>
    <property type="evidence" value="ECO:0007669"/>
    <property type="project" value="UniProtKB-KW"/>
</dbReference>
<reference evidence="4" key="2">
    <citation type="journal article" date="2023" name="Science">
        <title>Genomic signatures of disease resistance in endangered staghorn corals.</title>
        <authorList>
            <person name="Vollmer S.V."/>
            <person name="Selwyn J.D."/>
            <person name="Despard B.A."/>
            <person name="Roesel C.L."/>
        </authorList>
    </citation>
    <scope>NUCLEOTIDE SEQUENCE</scope>
    <source>
        <strain evidence="4">K2</strain>
    </source>
</reference>
<feature type="chain" id="PRO_5042104519" evidence="3">
    <location>
        <begin position="24"/>
        <end position="283"/>
    </location>
</feature>
<evidence type="ECO:0000313" key="5">
    <source>
        <dbReference type="Proteomes" id="UP001249851"/>
    </source>
</evidence>
<dbReference type="AlphaFoldDB" id="A0AAD9Q790"/>
<protein>
    <submittedName>
        <fullName evidence="4">Uncharacterized protein</fullName>
    </submittedName>
</protein>
<dbReference type="Proteomes" id="UP001249851">
    <property type="component" value="Unassembled WGS sequence"/>
</dbReference>
<organism evidence="4 5">
    <name type="scientific">Acropora cervicornis</name>
    <name type="common">Staghorn coral</name>
    <dbReference type="NCBI Taxonomy" id="6130"/>
    <lineage>
        <taxon>Eukaryota</taxon>
        <taxon>Metazoa</taxon>
        <taxon>Cnidaria</taxon>
        <taxon>Anthozoa</taxon>
        <taxon>Hexacorallia</taxon>
        <taxon>Scleractinia</taxon>
        <taxon>Astrocoeniina</taxon>
        <taxon>Acroporidae</taxon>
        <taxon>Acropora</taxon>
    </lineage>
</organism>
<keyword evidence="3" id="KW-0732">Signal</keyword>
<dbReference type="GO" id="GO:0015074">
    <property type="term" value="P:DNA integration"/>
    <property type="evidence" value="ECO:0007669"/>
    <property type="project" value="InterPro"/>
</dbReference>
<dbReference type="PANTHER" id="PTHR34605">
    <property type="entry name" value="PHAGE_INTEGRASE DOMAIN-CONTAINING PROTEIN"/>
    <property type="match status" value="1"/>
</dbReference>
<evidence type="ECO:0000256" key="3">
    <source>
        <dbReference type="SAM" id="SignalP"/>
    </source>
</evidence>
<dbReference type="InterPro" id="IPR013762">
    <property type="entry name" value="Integrase-like_cat_sf"/>
</dbReference>
<dbReference type="GO" id="GO:0003677">
    <property type="term" value="F:DNA binding"/>
    <property type="evidence" value="ECO:0007669"/>
    <property type="project" value="InterPro"/>
</dbReference>
<dbReference type="InterPro" id="IPR052925">
    <property type="entry name" value="Phage_Integrase-like_Recomb"/>
</dbReference>
<dbReference type="PANTHER" id="PTHR34605:SF6">
    <property type="entry name" value="TYR RECOMBINASE DOMAIN-CONTAINING PROTEIN"/>
    <property type="match status" value="1"/>
</dbReference>
<feature type="non-terminal residue" evidence="4">
    <location>
        <position position="1"/>
    </location>
</feature>
<feature type="signal peptide" evidence="3">
    <location>
        <begin position="1"/>
        <end position="23"/>
    </location>
</feature>
<proteinExistence type="predicted"/>
<evidence type="ECO:0000256" key="1">
    <source>
        <dbReference type="ARBA" id="ARBA00023172"/>
    </source>
</evidence>
<accession>A0AAD9Q790</accession>
<dbReference type="EMBL" id="JARQWQ010000059">
    <property type="protein sequence ID" value="KAK2555898.1"/>
    <property type="molecule type" value="Genomic_DNA"/>
</dbReference>
<gene>
    <name evidence="4" type="ORF">P5673_022157</name>
</gene>
<feature type="region of interest" description="Disordered" evidence="2">
    <location>
        <begin position="243"/>
        <end position="283"/>
    </location>
</feature>
<dbReference type="SUPFAM" id="SSF56349">
    <property type="entry name" value="DNA breaking-rejoining enzymes"/>
    <property type="match status" value="1"/>
</dbReference>